<dbReference type="PANTHER" id="PTHR43674:SF2">
    <property type="entry name" value="BETA-UREIDOPROPIONASE"/>
    <property type="match status" value="1"/>
</dbReference>
<dbReference type="InterPro" id="IPR036526">
    <property type="entry name" value="C-N_Hydrolase_sf"/>
</dbReference>
<dbReference type="GO" id="GO:0003837">
    <property type="term" value="F:beta-ureidopropionase activity"/>
    <property type="evidence" value="ECO:0007669"/>
    <property type="project" value="TreeGrafter"/>
</dbReference>
<accession>A0A0P5XP41</accession>
<dbReference type="Pfam" id="PF00795">
    <property type="entry name" value="CN_hydrolase"/>
    <property type="match status" value="1"/>
</dbReference>
<dbReference type="GO" id="GO:0033396">
    <property type="term" value="P:beta-alanine biosynthetic process via 3-ureidopropionate"/>
    <property type="evidence" value="ECO:0007669"/>
    <property type="project" value="TreeGrafter"/>
</dbReference>
<dbReference type="Gene3D" id="3.60.110.10">
    <property type="entry name" value="Carbon-nitrogen hydrolase"/>
    <property type="match status" value="1"/>
</dbReference>
<organism evidence="1">
    <name type="scientific">Daphnia magna</name>
    <dbReference type="NCBI Taxonomy" id="35525"/>
    <lineage>
        <taxon>Eukaryota</taxon>
        <taxon>Metazoa</taxon>
        <taxon>Ecdysozoa</taxon>
        <taxon>Arthropoda</taxon>
        <taxon>Crustacea</taxon>
        <taxon>Branchiopoda</taxon>
        <taxon>Diplostraca</taxon>
        <taxon>Cladocera</taxon>
        <taxon>Anomopoda</taxon>
        <taxon>Daphniidae</taxon>
        <taxon>Daphnia</taxon>
    </lineage>
</organism>
<dbReference type="EMBL" id="GDIQ01094048">
    <property type="protein sequence ID" value="JAL57678.1"/>
    <property type="molecule type" value="Transcribed_RNA"/>
</dbReference>
<evidence type="ECO:0000313" key="1">
    <source>
        <dbReference type="EMBL" id="JAL57678.1"/>
    </source>
</evidence>
<proteinExistence type="predicted"/>
<dbReference type="InterPro" id="IPR003010">
    <property type="entry name" value="C-N_Hydrolase"/>
</dbReference>
<dbReference type="SUPFAM" id="SSF56317">
    <property type="entry name" value="Carbon-nitrogen hydrolase"/>
    <property type="match status" value="1"/>
</dbReference>
<dbReference type="PANTHER" id="PTHR43674">
    <property type="entry name" value="NITRILASE C965.09-RELATED"/>
    <property type="match status" value="1"/>
</dbReference>
<dbReference type="OrthoDB" id="412018at2759"/>
<reference evidence="1" key="1">
    <citation type="submission" date="2015-10" db="EMBL/GenBank/DDBJ databases">
        <title>EvidentialGene: Evidence-directed Construction of Complete mRNA Transcriptomes without Genomes.</title>
        <authorList>
            <person name="Gilbert D.G."/>
        </authorList>
    </citation>
    <scope>NUCLEOTIDE SEQUENCE</scope>
</reference>
<name>A0A0P5XP41_9CRUS</name>
<dbReference type="PROSITE" id="PS50263">
    <property type="entry name" value="CN_HYDROLASE"/>
    <property type="match status" value="1"/>
</dbReference>
<dbReference type="AlphaFoldDB" id="A0A0P5XP41"/>
<sequence>MSQQFISVEESLKKHLPEEDRKEVFRILYGRELPELDLTVGATNPLNLELKGYSFSAELEGLRPPRRVRVGLIQNSIVLPTTEPIAAQRDALLSKIGQIIGVAHVNGVNIICMQEAWNMPFAFCTREKHPWCEFAESAENGPTTVFLQELAKRYNMVIVSSILERDEDHGDTIWNTCVVISNSGKVMGKSRKNHIPRVGDFNESTYYMEGNLGHPVFETQFGKIAINICYGRHHPQNWMMYGINGAEIVFNPSATVGGLRLFLFHSSYDA</sequence>
<protein>
    <submittedName>
        <fullName evidence="1">Beta-ureidopropionase</fullName>
    </submittedName>
</protein>
<dbReference type="InterPro" id="IPR050345">
    <property type="entry name" value="Aliph_Amidase/BUP"/>
</dbReference>